<keyword evidence="1" id="KW-0812">Transmembrane</keyword>
<keyword evidence="1" id="KW-0472">Membrane</keyword>
<feature type="transmembrane region" description="Helical" evidence="1">
    <location>
        <begin position="57"/>
        <end position="87"/>
    </location>
</feature>
<evidence type="ECO:0000313" key="3">
    <source>
        <dbReference type="Proteomes" id="UP001302978"/>
    </source>
</evidence>
<dbReference type="EMBL" id="CP131059">
    <property type="protein sequence ID" value="WNY24127.1"/>
    <property type="molecule type" value="Genomic_DNA"/>
</dbReference>
<gene>
    <name evidence="2" type="ORF">MmiHf6_14560</name>
</gene>
<evidence type="ECO:0000313" key="2">
    <source>
        <dbReference type="EMBL" id="WNY24127.1"/>
    </source>
</evidence>
<dbReference type="GeneID" id="85196053"/>
<keyword evidence="1" id="KW-1133">Transmembrane helix</keyword>
<name>A0AA96ZUU2_9EURY</name>
<keyword evidence="3" id="KW-1185">Reference proteome</keyword>
<dbReference type="KEGG" id="mehf:MmiHf6_14560"/>
<proteinExistence type="predicted"/>
<evidence type="ECO:0000256" key="1">
    <source>
        <dbReference type="SAM" id="Phobius"/>
    </source>
</evidence>
<dbReference type="Proteomes" id="UP001302978">
    <property type="component" value="Chromosome"/>
</dbReference>
<dbReference type="AlphaFoldDB" id="A0AA96ZUU2"/>
<accession>A0AA96ZUU2</accession>
<feature type="transmembrane region" description="Helical" evidence="1">
    <location>
        <begin position="6"/>
        <end position="28"/>
    </location>
</feature>
<dbReference type="RefSeq" id="WP_316557302.1">
    <property type="nucleotide sequence ID" value="NZ_CP131059.1"/>
</dbReference>
<sequence>MTPFEIIAAVFIAAFFIIMPLIILYFIVKEAKADGLEAANNHDNPGWKRFIGSPKTIFPILIIVLISVLTFSFVVNLIFPIMIYLIVREYVKQKELKRIRESELSGE</sequence>
<reference evidence="2 3" key="1">
    <citation type="submission" date="2023-07" db="EMBL/GenBank/DDBJ databases">
        <title>Closed genoem sequence of Methanomicrococcus sp. Hf6.</title>
        <authorList>
            <person name="Poehlein A."/>
            <person name="Protasov E."/>
            <person name="Platt K."/>
            <person name="Reeh H."/>
            <person name="Daniel R."/>
            <person name="Brune A."/>
        </authorList>
    </citation>
    <scope>NUCLEOTIDE SEQUENCE [LARGE SCALE GENOMIC DNA]</scope>
    <source>
        <strain evidence="2 3">Hf6</strain>
    </source>
</reference>
<organism evidence="2 3">
    <name type="scientific">Methanimicrococcus hongohii</name>
    <dbReference type="NCBI Taxonomy" id="3028295"/>
    <lineage>
        <taxon>Archaea</taxon>
        <taxon>Methanobacteriati</taxon>
        <taxon>Methanobacteriota</taxon>
        <taxon>Stenosarchaea group</taxon>
        <taxon>Methanomicrobia</taxon>
        <taxon>Methanosarcinales</taxon>
        <taxon>Methanosarcinaceae</taxon>
        <taxon>Methanimicrococcus</taxon>
    </lineage>
</organism>
<protein>
    <submittedName>
        <fullName evidence="2">Uncharacterized protein</fullName>
    </submittedName>
</protein>